<dbReference type="KEGG" id="dat:HRM2_00850"/>
<organism evidence="1 2">
    <name type="scientific">Desulforapulum autotrophicum (strain ATCC 43914 / DSM 3382 / VKM B-1955 / HRM2)</name>
    <name type="common">Desulfobacterium autotrophicum</name>
    <dbReference type="NCBI Taxonomy" id="177437"/>
    <lineage>
        <taxon>Bacteria</taxon>
        <taxon>Pseudomonadati</taxon>
        <taxon>Thermodesulfobacteriota</taxon>
        <taxon>Desulfobacteria</taxon>
        <taxon>Desulfobacterales</taxon>
        <taxon>Desulfobacteraceae</taxon>
        <taxon>Desulforapulum</taxon>
    </lineage>
</organism>
<keyword evidence="2" id="KW-1185">Reference proteome</keyword>
<dbReference type="STRING" id="177437.HRM2_00850"/>
<dbReference type="EMBL" id="CP001087">
    <property type="protein sequence ID" value="ACN13208.1"/>
    <property type="molecule type" value="Genomic_DNA"/>
</dbReference>
<dbReference type="AlphaFoldDB" id="C0QE91"/>
<gene>
    <name evidence="1" type="ordered locus">HRM2_00850</name>
</gene>
<name>C0QE91_DESAH</name>
<dbReference type="HOGENOM" id="CLU_2478212_0_0_7"/>
<dbReference type="Proteomes" id="UP000000442">
    <property type="component" value="Chromosome"/>
</dbReference>
<evidence type="ECO:0000313" key="2">
    <source>
        <dbReference type="Proteomes" id="UP000000442"/>
    </source>
</evidence>
<accession>C0QE91</accession>
<protein>
    <submittedName>
        <fullName evidence="1">Uncharacterized protein</fullName>
    </submittedName>
</protein>
<evidence type="ECO:0000313" key="1">
    <source>
        <dbReference type="EMBL" id="ACN13208.1"/>
    </source>
</evidence>
<sequence>MQSSPRSMNNLTSFGYRSISSLTVMSLMENDSKIISFYQYLNQYRFSIGVETKGFKISLFDTIENESSLVETICLCAGTNKEIFLKR</sequence>
<proteinExistence type="predicted"/>
<reference evidence="1 2" key="1">
    <citation type="journal article" date="2009" name="Environ. Microbiol.">
        <title>Genome sequence of Desulfobacterium autotrophicum HRM2, a marine sulfate reducer oxidizing organic carbon completely to carbon dioxide.</title>
        <authorList>
            <person name="Strittmatter A.W."/>
            <person name="Liesegang H."/>
            <person name="Rabus R."/>
            <person name="Decker I."/>
            <person name="Amann J."/>
            <person name="Andres S."/>
            <person name="Henne A."/>
            <person name="Fricke W.F."/>
            <person name="Martinez-Arias R."/>
            <person name="Bartels D."/>
            <person name="Goesmann A."/>
            <person name="Krause L."/>
            <person name="Puehler A."/>
            <person name="Klenk H.P."/>
            <person name="Richter M."/>
            <person name="Schuler M."/>
            <person name="Gloeckner F.O."/>
            <person name="Meyerdierks A."/>
            <person name="Gottschalk G."/>
            <person name="Amann R."/>
        </authorList>
    </citation>
    <scope>NUCLEOTIDE SEQUENCE [LARGE SCALE GENOMIC DNA]</scope>
    <source>
        <strain evidence="2">ATCC 43914 / DSM 3382 / HRM2</strain>
    </source>
</reference>